<accession>A0A8H3UG18</accession>
<gene>
    <name evidence="3" type="ORF">EG327_010934</name>
</gene>
<keyword evidence="2" id="KW-1133">Transmembrane helix</keyword>
<feature type="transmembrane region" description="Helical" evidence="2">
    <location>
        <begin position="84"/>
        <end position="107"/>
    </location>
</feature>
<evidence type="ECO:0000313" key="3">
    <source>
        <dbReference type="EMBL" id="KAE9968766.1"/>
    </source>
</evidence>
<keyword evidence="2" id="KW-0472">Membrane</keyword>
<dbReference type="AlphaFoldDB" id="A0A8H3UG18"/>
<keyword evidence="2" id="KW-0812">Transmembrane</keyword>
<reference evidence="3 4" key="1">
    <citation type="submission" date="2019-07" db="EMBL/GenBank/DDBJ databases">
        <title>Venturia inaequalis Genome Resource.</title>
        <authorList>
            <person name="Lichtner F.J."/>
        </authorList>
    </citation>
    <scope>NUCLEOTIDE SEQUENCE [LARGE SCALE GENOMIC DNA]</scope>
    <source>
        <strain evidence="3 4">DMI_063113</strain>
    </source>
</reference>
<protein>
    <submittedName>
        <fullName evidence="3">Uncharacterized protein</fullName>
    </submittedName>
</protein>
<evidence type="ECO:0000313" key="4">
    <source>
        <dbReference type="Proteomes" id="UP000490939"/>
    </source>
</evidence>
<evidence type="ECO:0000256" key="1">
    <source>
        <dbReference type="SAM" id="MobiDB-lite"/>
    </source>
</evidence>
<proteinExistence type="predicted"/>
<keyword evidence="4" id="KW-1185">Reference proteome</keyword>
<dbReference type="Proteomes" id="UP000490939">
    <property type="component" value="Unassembled WGS sequence"/>
</dbReference>
<sequence length="135" mass="14928">MGNITDPMFWRRFSMAAHQDDEEKASKAAGSPDGQPGLQPTFHARLPHSVTSLFLKNTLCSNVSKRTKHSWLDRQKKKKSQRTTVCWIFWIAVAFLVGSIIVAFLLLRHNGIIGSKGAPPISGDEEIYAVHGSGP</sequence>
<comment type="caution">
    <text evidence="3">The sequence shown here is derived from an EMBL/GenBank/DDBJ whole genome shotgun (WGS) entry which is preliminary data.</text>
</comment>
<organism evidence="3 4">
    <name type="scientific">Venturia inaequalis</name>
    <name type="common">Apple scab fungus</name>
    <dbReference type="NCBI Taxonomy" id="5025"/>
    <lineage>
        <taxon>Eukaryota</taxon>
        <taxon>Fungi</taxon>
        <taxon>Dikarya</taxon>
        <taxon>Ascomycota</taxon>
        <taxon>Pezizomycotina</taxon>
        <taxon>Dothideomycetes</taxon>
        <taxon>Pleosporomycetidae</taxon>
        <taxon>Venturiales</taxon>
        <taxon>Venturiaceae</taxon>
        <taxon>Venturia</taxon>
    </lineage>
</organism>
<feature type="region of interest" description="Disordered" evidence="1">
    <location>
        <begin position="21"/>
        <end position="41"/>
    </location>
</feature>
<name>A0A8H3UG18_VENIN</name>
<dbReference type="EMBL" id="WNWR01000812">
    <property type="protein sequence ID" value="KAE9968766.1"/>
    <property type="molecule type" value="Genomic_DNA"/>
</dbReference>
<evidence type="ECO:0000256" key="2">
    <source>
        <dbReference type="SAM" id="Phobius"/>
    </source>
</evidence>